<feature type="chain" id="PRO_5042899075" evidence="1">
    <location>
        <begin position="16"/>
        <end position="74"/>
    </location>
</feature>
<name>A0AAN9XRM4_PSOTE</name>
<sequence length="74" mass="8404">MFCAASSLVCDLVMSSCVFNGYTRDAEVVDLNMDESKDSYKPFTVSTYCFHLFIYIMENNTSVKVLRDISQVLP</sequence>
<feature type="signal peptide" evidence="1">
    <location>
        <begin position="1"/>
        <end position="15"/>
    </location>
</feature>
<comment type="caution">
    <text evidence="2">The sequence shown here is derived from an EMBL/GenBank/DDBJ whole genome shotgun (WGS) entry which is preliminary data.</text>
</comment>
<keyword evidence="1" id="KW-0732">Signal</keyword>
<keyword evidence="3" id="KW-1185">Reference proteome</keyword>
<organism evidence="2 3">
    <name type="scientific">Psophocarpus tetragonolobus</name>
    <name type="common">Winged bean</name>
    <name type="synonym">Dolichos tetragonolobus</name>
    <dbReference type="NCBI Taxonomy" id="3891"/>
    <lineage>
        <taxon>Eukaryota</taxon>
        <taxon>Viridiplantae</taxon>
        <taxon>Streptophyta</taxon>
        <taxon>Embryophyta</taxon>
        <taxon>Tracheophyta</taxon>
        <taxon>Spermatophyta</taxon>
        <taxon>Magnoliopsida</taxon>
        <taxon>eudicotyledons</taxon>
        <taxon>Gunneridae</taxon>
        <taxon>Pentapetalae</taxon>
        <taxon>rosids</taxon>
        <taxon>fabids</taxon>
        <taxon>Fabales</taxon>
        <taxon>Fabaceae</taxon>
        <taxon>Papilionoideae</taxon>
        <taxon>50 kb inversion clade</taxon>
        <taxon>NPAAA clade</taxon>
        <taxon>indigoferoid/millettioid clade</taxon>
        <taxon>Phaseoleae</taxon>
        <taxon>Psophocarpus</taxon>
    </lineage>
</organism>
<evidence type="ECO:0000256" key="1">
    <source>
        <dbReference type="SAM" id="SignalP"/>
    </source>
</evidence>
<reference evidence="2 3" key="1">
    <citation type="submission" date="2024-01" db="EMBL/GenBank/DDBJ databases">
        <title>The genomes of 5 underutilized Papilionoideae crops provide insights into root nodulation and disease resistanc.</title>
        <authorList>
            <person name="Jiang F."/>
        </authorList>
    </citation>
    <scope>NUCLEOTIDE SEQUENCE [LARGE SCALE GENOMIC DNA]</scope>
    <source>
        <strain evidence="2">DUOXIRENSHENG_FW03</strain>
        <tissue evidence="2">Leaves</tissue>
    </source>
</reference>
<evidence type="ECO:0000313" key="3">
    <source>
        <dbReference type="Proteomes" id="UP001386955"/>
    </source>
</evidence>
<dbReference type="AlphaFoldDB" id="A0AAN9XRM4"/>
<dbReference type="EMBL" id="JAYMYS010000002">
    <property type="protein sequence ID" value="KAK7405278.1"/>
    <property type="molecule type" value="Genomic_DNA"/>
</dbReference>
<proteinExistence type="predicted"/>
<evidence type="ECO:0000313" key="2">
    <source>
        <dbReference type="EMBL" id="KAK7405278.1"/>
    </source>
</evidence>
<gene>
    <name evidence="2" type="ORF">VNO78_06478</name>
</gene>
<accession>A0AAN9XRM4</accession>
<protein>
    <submittedName>
        <fullName evidence="2">Uncharacterized protein</fullName>
    </submittedName>
</protein>
<dbReference type="Proteomes" id="UP001386955">
    <property type="component" value="Unassembled WGS sequence"/>
</dbReference>